<organism evidence="1">
    <name type="scientific">Anguilla anguilla</name>
    <name type="common">European freshwater eel</name>
    <name type="synonym">Muraena anguilla</name>
    <dbReference type="NCBI Taxonomy" id="7936"/>
    <lineage>
        <taxon>Eukaryota</taxon>
        <taxon>Metazoa</taxon>
        <taxon>Chordata</taxon>
        <taxon>Craniata</taxon>
        <taxon>Vertebrata</taxon>
        <taxon>Euteleostomi</taxon>
        <taxon>Actinopterygii</taxon>
        <taxon>Neopterygii</taxon>
        <taxon>Teleostei</taxon>
        <taxon>Anguilliformes</taxon>
        <taxon>Anguillidae</taxon>
        <taxon>Anguilla</taxon>
    </lineage>
</organism>
<dbReference type="EMBL" id="GBXM01094902">
    <property type="protein sequence ID" value="JAH13675.1"/>
    <property type="molecule type" value="Transcribed_RNA"/>
</dbReference>
<dbReference type="AlphaFoldDB" id="A0A0E9QBF9"/>
<proteinExistence type="predicted"/>
<protein>
    <submittedName>
        <fullName evidence="1">Uncharacterized protein</fullName>
    </submittedName>
</protein>
<accession>A0A0E9QBF9</accession>
<sequence length="42" mass="4778">MPSSNKEKQNWNRTAVCKTSLTLKPCYRERLMIACSMLADSA</sequence>
<reference evidence="1" key="2">
    <citation type="journal article" date="2015" name="Fish Shellfish Immunol.">
        <title>Early steps in the European eel (Anguilla anguilla)-Vibrio vulnificus interaction in the gills: Role of the RtxA13 toxin.</title>
        <authorList>
            <person name="Callol A."/>
            <person name="Pajuelo D."/>
            <person name="Ebbesson L."/>
            <person name="Teles M."/>
            <person name="MacKenzie S."/>
            <person name="Amaro C."/>
        </authorList>
    </citation>
    <scope>NUCLEOTIDE SEQUENCE</scope>
</reference>
<name>A0A0E9QBF9_ANGAN</name>
<evidence type="ECO:0000313" key="1">
    <source>
        <dbReference type="EMBL" id="JAH13675.1"/>
    </source>
</evidence>
<reference evidence="1" key="1">
    <citation type="submission" date="2014-11" db="EMBL/GenBank/DDBJ databases">
        <authorList>
            <person name="Amaro Gonzalez C."/>
        </authorList>
    </citation>
    <scope>NUCLEOTIDE SEQUENCE</scope>
</reference>